<dbReference type="Gene3D" id="3.30.70.260">
    <property type="match status" value="1"/>
</dbReference>
<dbReference type="InterPro" id="IPR004788">
    <property type="entry name" value="Ribose5P_isomerase_type_A"/>
</dbReference>
<dbReference type="UniPathway" id="UPA00115">
    <property type="reaction ID" value="UER00412"/>
</dbReference>
<dbReference type="Gene3D" id="3.40.50.1360">
    <property type="match status" value="1"/>
</dbReference>
<protein>
    <recommendedName>
        <fullName evidence="5">Ribose-5-phosphate isomerase A</fullName>
        <ecNumber evidence="5">5.3.1.6</ecNumber>
    </recommendedName>
    <alternativeName>
        <fullName evidence="5">Phosphoriboisomerase A</fullName>
        <shortName evidence="5">PRI</shortName>
    </alternativeName>
</protein>
<comment type="pathway">
    <text evidence="5">Carbohydrate degradation; pentose phosphate pathway; D-ribose 5-phosphate from D-ribulose 5-phosphate (non-oxidative stage): step 1/1.</text>
</comment>
<dbReference type="NCBIfam" id="TIGR00021">
    <property type="entry name" value="rpiA"/>
    <property type="match status" value="1"/>
</dbReference>
<dbReference type="GO" id="GO:0009052">
    <property type="term" value="P:pentose-phosphate shunt, non-oxidative branch"/>
    <property type="evidence" value="ECO:0007669"/>
    <property type="project" value="UniProtKB-UniRule"/>
</dbReference>
<evidence type="ECO:0000256" key="3">
    <source>
        <dbReference type="ARBA" id="ARBA00011881"/>
    </source>
</evidence>
<dbReference type="OrthoDB" id="19013at2157"/>
<dbReference type="NCBIfam" id="NF001924">
    <property type="entry name" value="PRK00702.1"/>
    <property type="match status" value="1"/>
</dbReference>
<dbReference type="STRING" id="1505907.TEU_05695"/>
<proteinExistence type="inferred from homology"/>
<sequence>MNVEEMKKAVAKEALKFIEDEMVVGLGTGSTTAYFIKYLGKLIMDGELEEVYGVPTSYQARLLALEAGVPVVGLDEVDAIDIAVDGADEVDPQMNLIKGRGAALTMEKIIEYRAGMFVVLVDETKLVEWLGQKMPVPIEVVPVAWRAIAEELEVFNATAQLRMAEKKDGPVVTDNGNFILDAKFHRIEDPLDLEIELNNIPGVVENGIFADIADLVLVGTKDGVKRMER</sequence>
<dbReference type="Pfam" id="PF06026">
    <property type="entry name" value="Rib_5-P_isom_A"/>
    <property type="match status" value="1"/>
</dbReference>
<feature type="binding site" evidence="5">
    <location>
        <begin position="28"/>
        <end position="31"/>
    </location>
    <ligand>
        <name>substrate</name>
    </ligand>
</feature>
<dbReference type="Proteomes" id="UP000029980">
    <property type="component" value="Chromosome"/>
</dbReference>
<dbReference type="GeneID" id="25152925"/>
<keyword evidence="7" id="KW-1185">Reference proteome</keyword>
<comment type="subunit">
    <text evidence="5">Homodimer.</text>
</comment>
<dbReference type="HOGENOM" id="CLU_056590_1_1_2"/>
<evidence type="ECO:0000313" key="7">
    <source>
        <dbReference type="Proteomes" id="UP000029980"/>
    </source>
</evidence>
<organism evidence="6 7">
    <name type="scientific">Thermococcus eurythermalis</name>
    <dbReference type="NCBI Taxonomy" id="1505907"/>
    <lineage>
        <taxon>Archaea</taxon>
        <taxon>Methanobacteriati</taxon>
        <taxon>Methanobacteriota</taxon>
        <taxon>Thermococci</taxon>
        <taxon>Thermococcales</taxon>
        <taxon>Thermococcaceae</taxon>
        <taxon>Thermococcus</taxon>
    </lineage>
</organism>
<dbReference type="InterPro" id="IPR037171">
    <property type="entry name" value="NagB/RpiA_transferase-like"/>
</dbReference>
<keyword evidence="4 5" id="KW-0413">Isomerase</keyword>
<dbReference type="PANTHER" id="PTHR11934:SF0">
    <property type="entry name" value="RIBOSE-5-PHOSPHATE ISOMERASE"/>
    <property type="match status" value="1"/>
</dbReference>
<comment type="catalytic activity">
    <reaction evidence="1 5">
        <text>aldehydo-D-ribose 5-phosphate = D-ribulose 5-phosphate</text>
        <dbReference type="Rhea" id="RHEA:14657"/>
        <dbReference type="ChEBI" id="CHEBI:58121"/>
        <dbReference type="ChEBI" id="CHEBI:58273"/>
        <dbReference type="EC" id="5.3.1.6"/>
    </reaction>
</comment>
<dbReference type="GO" id="GO:0004751">
    <property type="term" value="F:ribose-5-phosphate isomerase activity"/>
    <property type="evidence" value="ECO:0007669"/>
    <property type="project" value="UniProtKB-UniRule"/>
</dbReference>
<dbReference type="GO" id="GO:0006014">
    <property type="term" value="P:D-ribose metabolic process"/>
    <property type="evidence" value="ECO:0007669"/>
    <property type="project" value="TreeGrafter"/>
</dbReference>
<dbReference type="CDD" id="cd01398">
    <property type="entry name" value="RPI_A"/>
    <property type="match status" value="1"/>
</dbReference>
<accession>A0A097QTR7</accession>
<dbReference type="InterPro" id="IPR020672">
    <property type="entry name" value="Ribose5P_isomerase_typA_subgr"/>
</dbReference>
<evidence type="ECO:0000313" key="6">
    <source>
        <dbReference type="EMBL" id="AIU69863.1"/>
    </source>
</evidence>
<dbReference type="SUPFAM" id="SSF100950">
    <property type="entry name" value="NagB/RpiA/CoA transferase-like"/>
    <property type="match status" value="1"/>
</dbReference>
<feature type="binding site" evidence="5">
    <location>
        <begin position="85"/>
        <end position="88"/>
    </location>
    <ligand>
        <name>substrate</name>
    </ligand>
</feature>
<comment type="function">
    <text evidence="5">Catalyzes the reversible conversion of ribose-5-phosphate to ribulose 5-phosphate.</text>
</comment>
<name>A0A097QTR7_9EURY</name>
<feature type="active site" description="Proton acceptor" evidence="5">
    <location>
        <position position="107"/>
    </location>
</feature>
<evidence type="ECO:0000256" key="1">
    <source>
        <dbReference type="ARBA" id="ARBA00001713"/>
    </source>
</evidence>
<dbReference type="AlphaFoldDB" id="A0A097QTR7"/>
<dbReference type="GO" id="GO:0005829">
    <property type="term" value="C:cytosol"/>
    <property type="evidence" value="ECO:0007669"/>
    <property type="project" value="TreeGrafter"/>
</dbReference>
<dbReference type="EC" id="5.3.1.6" evidence="5"/>
<dbReference type="KEGG" id="teu:TEU_05695"/>
<gene>
    <name evidence="5" type="primary">rpiA</name>
    <name evidence="6" type="ORF">TEU_05695</name>
</gene>
<evidence type="ECO:0000256" key="5">
    <source>
        <dbReference type="HAMAP-Rule" id="MF_00170"/>
    </source>
</evidence>
<evidence type="ECO:0000256" key="2">
    <source>
        <dbReference type="ARBA" id="ARBA00008088"/>
    </source>
</evidence>
<dbReference type="FunFam" id="3.30.70.260:FF:000018">
    <property type="entry name" value="Ribose-5-phosphate isomerase A"/>
    <property type="match status" value="1"/>
</dbReference>
<feature type="binding site" evidence="5">
    <location>
        <position position="125"/>
    </location>
    <ligand>
        <name>substrate</name>
    </ligand>
</feature>
<dbReference type="SUPFAM" id="SSF75445">
    <property type="entry name" value="D-ribose-5-phosphate isomerase (RpiA), lid domain"/>
    <property type="match status" value="1"/>
</dbReference>
<comment type="similarity">
    <text evidence="2 5">Belongs to the ribose 5-phosphate isomerase family.</text>
</comment>
<dbReference type="HAMAP" id="MF_00170">
    <property type="entry name" value="Rib_5P_isom_A"/>
    <property type="match status" value="1"/>
</dbReference>
<dbReference type="RefSeq" id="WP_050002838.1">
    <property type="nucleotide sequence ID" value="NZ_CP008887.1"/>
</dbReference>
<feature type="binding site" evidence="5">
    <location>
        <begin position="98"/>
        <end position="101"/>
    </location>
    <ligand>
        <name>substrate</name>
    </ligand>
</feature>
<evidence type="ECO:0000256" key="4">
    <source>
        <dbReference type="ARBA" id="ARBA00023235"/>
    </source>
</evidence>
<comment type="subunit">
    <text evidence="3">Homotetramer.</text>
</comment>
<reference evidence="6 7" key="1">
    <citation type="journal article" date="2015" name="Int. J. Syst. Evol. Microbiol.">
        <title>Thermococcus eurythermalis sp. nov., a conditional piezophilic hyperthermophilic archaeon with a wide temperature range isolated from an oil-immersed chimney in the Guaymas Basin.</title>
        <authorList>
            <person name="Zhao W."/>
            <person name="Zeng X."/>
            <person name="Xiao X."/>
        </authorList>
    </citation>
    <scope>NUCLEOTIDE SEQUENCE [LARGE SCALE GENOMIC DNA]</scope>
    <source>
        <strain evidence="6 7">A501</strain>
    </source>
</reference>
<dbReference type="FunFam" id="3.40.50.1360:FF:000001">
    <property type="entry name" value="Ribose-5-phosphate isomerase A"/>
    <property type="match status" value="1"/>
</dbReference>
<dbReference type="PANTHER" id="PTHR11934">
    <property type="entry name" value="RIBOSE-5-PHOSPHATE ISOMERASE"/>
    <property type="match status" value="1"/>
</dbReference>
<dbReference type="EMBL" id="CP008887">
    <property type="protein sequence ID" value="AIU69863.1"/>
    <property type="molecule type" value="Genomic_DNA"/>
</dbReference>